<dbReference type="AlphaFoldDB" id="A0A3D0ZRE8"/>
<dbReference type="InterPro" id="IPR002831">
    <property type="entry name" value="Tscrpt_reg_TrmB_N"/>
</dbReference>
<feature type="domain" description="Transcription regulator TrmB N-terminal" evidence="1">
    <location>
        <begin position="18"/>
        <end position="85"/>
    </location>
</feature>
<evidence type="ECO:0000313" key="3">
    <source>
        <dbReference type="Proteomes" id="UP000263336"/>
    </source>
</evidence>
<gene>
    <name evidence="2" type="ORF">DEP93_04410</name>
</gene>
<sequence>MHYKICFYKCMPLINEVLSQAGLDDKEASVYTTLLNSGGLTVLQIAEKSGQKRTNLYNILENLKHQNLVKETKKGATTKYFPQSPKEIEKLLERRSQMVHHAKLNYEILINSLQSQFTLIENKPLITYFEGLKGLQRLYDDINDTGEDILLFRSSFDDDRKDVDDIISTQIVEQVKRGIHARVVGPLEDVEEAKALYTKYDKPRLVEERYIKNFPFKLPAQILIYGNKTAISTIRKDIIITIIDHKDVTDTYRVLFNFIWEYCAPEHKELIKDWVQE</sequence>
<dbReference type="InterPro" id="IPR051797">
    <property type="entry name" value="TrmB-like"/>
</dbReference>
<dbReference type="CDD" id="cd00090">
    <property type="entry name" value="HTH_ARSR"/>
    <property type="match status" value="1"/>
</dbReference>
<organism evidence="2 3">
    <name type="scientific">candidate division WWE3 bacterium</name>
    <dbReference type="NCBI Taxonomy" id="2053526"/>
    <lineage>
        <taxon>Bacteria</taxon>
        <taxon>Katanobacteria</taxon>
    </lineage>
</organism>
<dbReference type="Proteomes" id="UP000263336">
    <property type="component" value="Unassembled WGS sequence"/>
</dbReference>
<dbReference type="InterPro" id="IPR011991">
    <property type="entry name" value="ArsR-like_HTH"/>
</dbReference>
<dbReference type="Pfam" id="PF01978">
    <property type="entry name" value="TrmB"/>
    <property type="match status" value="1"/>
</dbReference>
<dbReference type="EMBL" id="DOZN01000028">
    <property type="protein sequence ID" value="HCC42676.1"/>
    <property type="molecule type" value="Genomic_DNA"/>
</dbReference>
<dbReference type="InterPro" id="IPR036390">
    <property type="entry name" value="WH_DNA-bd_sf"/>
</dbReference>
<reference evidence="2 3" key="1">
    <citation type="journal article" date="2018" name="Nat. Biotechnol.">
        <title>A standardized bacterial taxonomy based on genome phylogeny substantially revises the tree of life.</title>
        <authorList>
            <person name="Parks D.H."/>
            <person name="Chuvochina M."/>
            <person name="Waite D.W."/>
            <person name="Rinke C."/>
            <person name="Skarshewski A."/>
            <person name="Chaumeil P.A."/>
            <person name="Hugenholtz P."/>
        </authorList>
    </citation>
    <scope>NUCLEOTIDE SEQUENCE [LARGE SCALE GENOMIC DNA]</scope>
    <source>
        <strain evidence="2">UBA11701</strain>
    </source>
</reference>
<protein>
    <recommendedName>
        <fullName evidence="1">Transcription regulator TrmB N-terminal domain-containing protein</fullName>
    </recommendedName>
</protein>
<proteinExistence type="predicted"/>
<dbReference type="SUPFAM" id="SSF46785">
    <property type="entry name" value="Winged helix' DNA-binding domain"/>
    <property type="match status" value="1"/>
</dbReference>
<dbReference type="PANTHER" id="PTHR34293:SF1">
    <property type="entry name" value="HTH-TYPE TRANSCRIPTIONAL REGULATOR TRMBL2"/>
    <property type="match status" value="1"/>
</dbReference>
<dbReference type="InterPro" id="IPR036388">
    <property type="entry name" value="WH-like_DNA-bd_sf"/>
</dbReference>
<evidence type="ECO:0000259" key="1">
    <source>
        <dbReference type="Pfam" id="PF01978"/>
    </source>
</evidence>
<name>A0A3D0ZRE8_UNCKA</name>
<comment type="caution">
    <text evidence="2">The sequence shown here is derived from an EMBL/GenBank/DDBJ whole genome shotgun (WGS) entry which is preliminary data.</text>
</comment>
<accession>A0A3D0ZRE8</accession>
<dbReference type="PANTHER" id="PTHR34293">
    <property type="entry name" value="HTH-TYPE TRANSCRIPTIONAL REGULATOR TRMBL2"/>
    <property type="match status" value="1"/>
</dbReference>
<evidence type="ECO:0000313" key="2">
    <source>
        <dbReference type="EMBL" id="HCC42676.1"/>
    </source>
</evidence>
<dbReference type="Gene3D" id="1.10.10.10">
    <property type="entry name" value="Winged helix-like DNA-binding domain superfamily/Winged helix DNA-binding domain"/>
    <property type="match status" value="1"/>
</dbReference>